<protein>
    <recommendedName>
        <fullName evidence="3">COX assembly mitochondrial protein</fullName>
    </recommendedName>
</protein>
<comment type="similarity">
    <text evidence="1 3">Belongs to the CMC family.</text>
</comment>
<evidence type="ECO:0000256" key="3">
    <source>
        <dbReference type="RuleBase" id="RU364104"/>
    </source>
</evidence>
<feature type="compositionally biased region" description="Basic residues" evidence="4">
    <location>
        <begin position="119"/>
        <end position="129"/>
    </location>
</feature>
<name>A0A7I8V8K1_9ANNE</name>
<accession>A0A7I8V8K1</accession>
<evidence type="ECO:0000313" key="6">
    <source>
        <dbReference type="Proteomes" id="UP000549394"/>
    </source>
</evidence>
<dbReference type="PANTHER" id="PTHR22977">
    <property type="entry name" value="COX ASSEMBLY MITOCHONDRIAL PROTEIN"/>
    <property type="match status" value="1"/>
</dbReference>
<sequence>MSSENEQQQYSVLPKSMSGGPHGLGDPTSKDLRVVEKEVVIGKIMKKVAHERCREVVKAFNECGKNNGLLMPFKCRKENDQMKKCLTRWYQDDEFRAECTQMYLDERSEYRRTGISKIPPKRGAKPPQS</sequence>
<evidence type="ECO:0000256" key="4">
    <source>
        <dbReference type="SAM" id="MobiDB-lite"/>
    </source>
</evidence>
<dbReference type="OrthoDB" id="6224010at2759"/>
<dbReference type="PROSITE" id="PS51808">
    <property type="entry name" value="CHCH"/>
    <property type="match status" value="1"/>
</dbReference>
<dbReference type="PANTHER" id="PTHR22977:SF5">
    <property type="entry name" value="COX ASSEMBLY MITOCHONDRIAL PROTEIN HOMOLOG"/>
    <property type="match status" value="1"/>
</dbReference>
<comment type="subcellular location">
    <subcellularLocation>
        <location evidence="3">Mitochondrion</location>
    </subcellularLocation>
</comment>
<proteinExistence type="inferred from homology"/>
<organism evidence="5 6">
    <name type="scientific">Dimorphilus gyrociliatus</name>
    <dbReference type="NCBI Taxonomy" id="2664684"/>
    <lineage>
        <taxon>Eukaryota</taxon>
        <taxon>Metazoa</taxon>
        <taxon>Spiralia</taxon>
        <taxon>Lophotrochozoa</taxon>
        <taxon>Annelida</taxon>
        <taxon>Polychaeta</taxon>
        <taxon>Polychaeta incertae sedis</taxon>
        <taxon>Dinophilidae</taxon>
        <taxon>Dimorphilus</taxon>
    </lineage>
</organism>
<evidence type="ECO:0000313" key="5">
    <source>
        <dbReference type="EMBL" id="CAD5112563.1"/>
    </source>
</evidence>
<keyword evidence="6" id="KW-1185">Reference proteome</keyword>
<keyword evidence="3" id="KW-0496">Mitochondrion</keyword>
<gene>
    <name evidence="5" type="ORF">DGYR_LOCUS1685</name>
</gene>
<evidence type="ECO:0000256" key="1">
    <source>
        <dbReference type="ARBA" id="ARBA00007347"/>
    </source>
</evidence>
<dbReference type="Proteomes" id="UP000549394">
    <property type="component" value="Unassembled WGS sequence"/>
</dbReference>
<dbReference type="AlphaFoldDB" id="A0A7I8V8K1"/>
<feature type="region of interest" description="Disordered" evidence="4">
    <location>
        <begin position="110"/>
        <end position="129"/>
    </location>
</feature>
<dbReference type="Pfam" id="PF08583">
    <property type="entry name" value="Cmc1"/>
    <property type="match status" value="1"/>
</dbReference>
<dbReference type="EMBL" id="CAJFCJ010000002">
    <property type="protein sequence ID" value="CAD5112563.1"/>
    <property type="molecule type" value="Genomic_DNA"/>
</dbReference>
<reference evidence="5 6" key="1">
    <citation type="submission" date="2020-08" db="EMBL/GenBank/DDBJ databases">
        <authorList>
            <person name="Hejnol A."/>
        </authorList>
    </citation>
    <scope>NUCLEOTIDE SEQUENCE [LARGE SCALE GENOMIC DNA]</scope>
</reference>
<comment type="caution">
    <text evidence="5">The sequence shown here is derived from an EMBL/GenBank/DDBJ whole genome shotgun (WGS) entry which is preliminary data.</text>
</comment>
<evidence type="ECO:0000256" key="2">
    <source>
        <dbReference type="ARBA" id="ARBA00023157"/>
    </source>
</evidence>
<dbReference type="InterPro" id="IPR013892">
    <property type="entry name" value="Cyt_c_biogenesis_Cmc1-like"/>
</dbReference>
<keyword evidence="2" id="KW-1015">Disulfide bond</keyword>
<feature type="region of interest" description="Disordered" evidence="4">
    <location>
        <begin position="1"/>
        <end position="31"/>
    </location>
</feature>
<dbReference type="GO" id="GO:0005739">
    <property type="term" value="C:mitochondrion"/>
    <property type="evidence" value="ECO:0007669"/>
    <property type="project" value="UniProtKB-SubCell"/>
</dbReference>
<feature type="compositionally biased region" description="Polar residues" evidence="4">
    <location>
        <begin position="1"/>
        <end position="11"/>
    </location>
</feature>